<keyword evidence="1" id="KW-0812">Transmembrane</keyword>
<gene>
    <name evidence="3" type="ORF">ACFFNX_15570</name>
</gene>
<evidence type="ECO:0000313" key="4">
    <source>
        <dbReference type="Proteomes" id="UP001589627"/>
    </source>
</evidence>
<organism evidence="3 4">
    <name type="scientific">Actinoallomurus acaciae</name>
    <dbReference type="NCBI Taxonomy" id="502577"/>
    <lineage>
        <taxon>Bacteria</taxon>
        <taxon>Bacillati</taxon>
        <taxon>Actinomycetota</taxon>
        <taxon>Actinomycetes</taxon>
        <taxon>Streptosporangiales</taxon>
        <taxon>Thermomonosporaceae</taxon>
        <taxon>Actinoallomurus</taxon>
    </lineage>
</organism>
<accession>A0ABV5YEZ9</accession>
<keyword evidence="1" id="KW-1133">Transmembrane helix</keyword>
<feature type="non-terminal residue" evidence="3">
    <location>
        <position position="145"/>
    </location>
</feature>
<keyword evidence="4" id="KW-1185">Reference proteome</keyword>
<dbReference type="Proteomes" id="UP001589627">
    <property type="component" value="Unassembled WGS sequence"/>
</dbReference>
<keyword evidence="1" id="KW-0472">Membrane</keyword>
<evidence type="ECO:0000313" key="3">
    <source>
        <dbReference type="EMBL" id="MFB9833609.1"/>
    </source>
</evidence>
<dbReference type="RefSeq" id="WP_378201585.1">
    <property type="nucleotide sequence ID" value="NZ_JBHLZP010000097.1"/>
</dbReference>
<name>A0ABV5YEZ9_9ACTN</name>
<comment type="caution">
    <text evidence="3">The sequence shown here is derived from an EMBL/GenBank/DDBJ whole genome shotgun (WGS) entry which is preliminary data.</text>
</comment>
<dbReference type="EMBL" id="JBHLZP010000097">
    <property type="protein sequence ID" value="MFB9833609.1"/>
    <property type="molecule type" value="Genomic_DNA"/>
</dbReference>
<evidence type="ECO:0000256" key="1">
    <source>
        <dbReference type="SAM" id="Phobius"/>
    </source>
</evidence>
<feature type="transmembrane region" description="Helical" evidence="1">
    <location>
        <begin position="30"/>
        <end position="52"/>
    </location>
</feature>
<reference evidence="3 4" key="1">
    <citation type="submission" date="2024-09" db="EMBL/GenBank/DDBJ databases">
        <authorList>
            <person name="Sun Q."/>
            <person name="Mori K."/>
        </authorList>
    </citation>
    <scope>NUCLEOTIDE SEQUENCE [LARGE SCALE GENOMIC DNA]</scope>
    <source>
        <strain evidence="3 4">TBRC 0563</strain>
    </source>
</reference>
<feature type="transmembrane region" description="Helical" evidence="1">
    <location>
        <begin position="64"/>
        <end position="87"/>
    </location>
</feature>
<dbReference type="InterPro" id="IPR025828">
    <property type="entry name" value="Put_sensor_dom"/>
</dbReference>
<proteinExistence type="predicted"/>
<evidence type="ECO:0000259" key="2">
    <source>
        <dbReference type="Pfam" id="PF13796"/>
    </source>
</evidence>
<sequence length="145" mass="15544">MRTGSPRTALEAVTWHRLPISGWPWRSAGYLLTTLLMTFPALAGPAVAWLVAARLTAGGHRVALVALLIPLGVALVGALGPLVAMPLANLERRRLRMVDTRPIGSGHRHPRSGGPVSWLRARYTDAATWREVGYACLLATAAPVL</sequence>
<feature type="domain" description="Putative sensor" evidence="2">
    <location>
        <begin position="62"/>
        <end position="142"/>
    </location>
</feature>
<protein>
    <submittedName>
        <fullName evidence="3">Sensor domain-containing protein</fullName>
    </submittedName>
</protein>
<dbReference type="Pfam" id="PF13796">
    <property type="entry name" value="Sensor"/>
    <property type="match status" value="1"/>
</dbReference>